<name>A0A6L5XF96_9BACT</name>
<gene>
    <name evidence="1" type="ORF">FYJ29_08035</name>
</gene>
<protein>
    <submittedName>
        <fullName evidence="1">DUF2851 family protein</fullName>
    </submittedName>
</protein>
<evidence type="ECO:0000313" key="2">
    <source>
        <dbReference type="Proteomes" id="UP000483362"/>
    </source>
</evidence>
<sequence length="428" mass="48696">MEKLMQYIWQHRLYRNSDMVTNDGLKVRVIDPGLLNTDAGPDFFNAKIEIDGHLWAGNVELHVRATDWKRHGHDRDKAYDSVILHVVGKDDAPVYRTSGERIPQVVLEVSPLFNQSYDRLVNARDEIPCAASLRQVPHLTITEWVEALAFERLHNKVERIGQLLELYHGSWEDVCYVTLARNLGFGINNEAFERLARRTPLRLLAKHSDSLLQVEALLFGQAGLLDAAAQGTDSYYQHLCSEYAFLANKFQLQPMERESWKLFRIRPQNFPYRRIAMLAHYIEGGFSLMSKLLEADGEKALRDLFTVELTGYWANHYSFGKPNARPSRALSDNSIDIVLINTVAPLYCACGEITGESRLADKAIALLESLKSERNAIVDKFTYAGIDSPDALTSQALIELKREYCEARKCIYCKIGHYLLSEAARSKT</sequence>
<dbReference type="AlphaFoldDB" id="A0A6L5XF96"/>
<dbReference type="Pfam" id="PF11013">
    <property type="entry name" value="DUF2851"/>
    <property type="match status" value="1"/>
</dbReference>
<organism evidence="1 2">
    <name type="scientific">Sodaliphilus pleomorphus</name>
    <dbReference type="NCBI Taxonomy" id="2606626"/>
    <lineage>
        <taxon>Bacteria</taxon>
        <taxon>Pseudomonadati</taxon>
        <taxon>Bacteroidota</taxon>
        <taxon>Bacteroidia</taxon>
        <taxon>Bacteroidales</taxon>
        <taxon>Muribaculaceae</taxon>
        <taxon>Sodaliphilus</taxon>
    </lineage>
</organism>
<keyword evidence="2" id="KW-1185">Reference proteome</keyword>
<evidence type="ECO:0000313" key="1">
    <source>
        <dbReference type="EMBL" id="MSS17702.1"/>
    </source>
</evidence>
<accession>A0A6L5XF96</accession>
<comment type="caution">
    <text evidence="1">The sequence shown here is derived from an EMBL/GenBank/DDBJ whole genome shotgun (WGS) entry which is preliminary data.</text>
</comment>
<proteinExistence type="predicted"/>
<dbReference type="Proteomes" id="UP000483362">
    <property type="component" value="Unassembled WGS sequence"/>
</dbReference>
<dbReference type="EMBL" id="VULT01000011">
    <property type="protein sequence ID" value="MSS17702.1"/>
    <property type="molecule type" value="Genomic_DNA"/>
</dbReference>
<dbReference type="InterPro" id="IPR021272">
    <property type="entry name" value="DUF2851"/>
</dbReference>
<reference evidence="1 2" key="1">
    <citation type="submission" date="2019-08" db="EMBL/GenBank/DDBJ databases">
        <title>In-depth cultivation of the pig gut microbiome towards novel bacterial diversity and tailored functional studies.</title>
        <authorList>
            <person name="Wylensek D."/>
            <person name="Hitch T.C.A."/>
            <person name="Clavel T."/>
        </authorList>
    </citation>
    <scope>NUCLEOTIDE SEQUENCE [LARGE SCALE GENOMIC DNA]</scope>
    <source>
        <strain evidence="1 2">Oil-RF-744-WCA-WT-10</strain>
    </source>
</reference>